<dbReference type="AlphaFoldDB" id="A0AAN8KDF4"/>
<feature type="domain" description="Phosducin" evidence="2">
    <location>
        <begin position="26"/>
        <end position="182"/>
    </location>
</feature>
<evidence type="ECO:0000313" key="3">
    <source>
        <dbReference type="EMBL" id="KAK6183867.1"/>
    </source>
</evidence>
<evidence type="ECO:0000313" key="5">
    <source>
        <dbReference type="Proteomes" id="UP001347796"/>
    </source>
</evidence>
<dbReference type="SUPFAM" id="SSF52833">
    <property type="entry name" value="Thioredoxin-like"/>
    <property type="match status" value="1"/>
</dbReference>
<keyword evidence="5" id="KW-1185">Reference proteome</keyword>
<organism evidence="4 5">
    <name type="scientific">Patella caerulea</name>
    <name type="common">Rayed Mediterranean limpet</name>
    <dbReference type="NCBI Taxonomy" id="87958"/>
    <lineage>
        <taxon>Eukaryota</taxon>
        <taxon>Metazoa</taxon>
        <taxon>Spiralia</taxon>
        <taxon>Lophotrochozoa</taxon>
        <taxon>Mollusca</taxon>
        <taxon>Gastropoda</taxon>
        <taxon>Patellogastropoda</taxon>
        <taxon>Patelloidea</taxon>
        <taxon>Patellidae</taxon>
        <taxon>Patella</taxon>
    </lineage>
</organism>
<accession>A0AAN8KDF4</accession>
<evidence type="ECO:0000259" key="2">
    <source>
        <dbReference type="Pfam" id="PF02114"/>
    </source>
</evidence>
<protein>
    <recommendedName>
        <fullName evidence="2">Phosducin domain-containing protein</fullName>
    </recommendedName>
</protein>
<comment type="similarity">
    <text evidence="1">Belongs to the phosducin family.</text>
</comment>
<dbReference type="PANTHER" id="PTHR21148">
    <property type="entry name" value="THIOREDOXIN DOMAIN-CONTAINING PROTEIN 9"/>
    <property type="match status" value="1"/>
</dbReference>
<reference evidence="4 5" key="1">
    <citation type="submission" date="2024-01" db="EMBL/GenBank/DDBJ databases">
        <title>The genome of the rayed Mediterranean limpet Patella caerulea (Linnaeus, 1758).</title>
        <authorList>
            <person name="Anh-Thu Weber A."/>
            <person name="Halstead-Nussloch G."/>
        </authorList>
    </citation>
    <scope>NUCLEOTIDE SEQUENCE [LARGE SCALE GENOMIC DNA]</scope>
    <source>
        <strain evidence="4">AATW-2023a</strain>
        <tissue evidence="4">Whole specimen</tissue>
    </source>
</reference>
<proteinExistence type="inferred from homology"/>
<dbReference type="EMBL" id="JAZGQO010000006">
    <property type="protein sequence ID" value="KAK6183867.1"/>
    <property type="molecule type" value="Genomic_DNA"/>
</dbReference>
<name>A0AAN8KDF4_PATCE</name>
<dbReference type="EMBL" id="JAZGQO010000002">
    <property type="protein sequence ID" value="KAK6190509.1"/>
    <property type="molecule type" value="Genomic_DNA"/>
</dbReference>
<gene>
    <name evidence="4" type="ORF">SNE40_002366</name>
    <name evidence="3" type="ORF">SNE40_006448</name>
</gene>
<dbReference type="CDD" id="cd02989">
    <property type="entry name" value="Phd_like_TxnDC9"/>
    <property type="match status" value="1"/>
</dbReference>
<dbReference type="InterPro" id="IPR024253">
    <property type="entry name" value="Phosducin_thioredoxin-like_dom"/>
</dbReference>
<evidence type="ECO:0000256" key="1">
    <source>
        <dbReference type="ARBA" id="ARBA00009686"/>
    </source>
</evidence>
<dbReference type="Pfam" id="PF02114">
    <property type="entry name" value="Phosducin"/>
    <property type="match status" value="1"/>
</dbReference>
<dbReference type="InterPro" id="IPR036249">
    <property type="entry name" value="Thioredoxin-like_sf"/>
</dbReference>
<sequence>MAAQTTVVEANAILDDQSLVEDKLWEELENEELPGHLRESRLENLKQQARDYVQMRDKQHGIYTDLKSDREFLDLTTGVDKCVVHFYHSDFRRCAIMDSHLEKLSQKYFETKFAKINVETAKFLVERLKVQVLPAVYCFRKGIVCDRIVGFEELGTSDNFSTQVLEMRLGHSGVIKVPEDELPQKKTIFGFKKSKNDSDDSDDDE</sequence>
<dbReference type="Proteomes" id="UP001347796">
    <property type="component" value="Unassembled WGS sequence"/>
</dbReference>
<dbReference type="Gene3D" id="3.40.30.10">
    <property type="entry name" value="Glutaredoxin"/>
    <property type="match status" value="1"/>
</dbReference>
<evidence type="ECO:0000313" key="4">
    <source>
        <dbReference type="EMBL" id="KAK6190509.1"/>
    </source>
</evidence>
<comment type="caution">
    <text evidence="4">The sequence shown here is derived from an EMBL/GenBank/DDBJ whole genome shotgun (WGS) entry which is preliminary data.</text>
</comment>